<evidence type="ECO:0000313" key="1">
    <source>
        <dbReference type="EMBL" id="KAK8196536.1"/>
    </source>
</evidence>
<accession>A0ACC3S546</accession>
<dbReference type="Proteomes" id="UP001320706">
    <property type="component" value="Unassembled WGS sequence"/>
</dbReference>
<evidence type="ECO:0000313" key="2">
    <source>
        <dbReference type="Proteomes" id="UP001320706"/>
    </source>
</evidence>
<proteinExistence type="predicted"/>
<protein>
    <submittedName>
        <fullName evidence="1">Uncharacterized protein</fullName>
    </submittedName>
</protein>
<keyword evidence="2" id="KW-1185">Reference proteome</keyword>
<reference evidence="1" key="1">
    <citation type="submission" date="2024-02" db="EMBL/GenBank/DDBJ databases">
        <title>Metagenome Assembled Genome of Zalaria obscura JY119.</title>
        <authorList>
            <person name="Vighnesh L."/>
            <person name="Jagadeeshwari U."/>
            <person name="Venkata Ramana C."/>
            <person name="Sasikala C."/>
        </authorList>
    </citation>
    <scope>NUCLEOTIDE SEQUENCE</scope>
    <source>
        <strain evidence="1">JY119</strain>
    </source>
</reference>
<dbReference type="EMBL" id="JAMKPW020000041">
    <property type="protein sequence ID" value="KAK8196536.1"/>
    <property type="molecule type" value="Genomic_DNA"/>
</dbReference>
<gene>
    <name evidence="1" type="ORF">M8818_006701</name>
</gene>
<sequence>MQGSGAWARDREESGGADETLDLPHNGAGSRRATSNCLELPLALYKSRWTKSAARGLTITDTSPLSPASPVRTLTVLRSQDSGWWAPILQQIW</sequence>
<organism evidence="1 2">
    <name type="scientific">Zalaria obscura</name>
    <dbReference type="NCBI Taxonomy" id="2024903"/>
    <lineage>
        <taxon>Eukaryota</taxon>
        <taxon>Fungi</taxon>
        <taxon>Dikarya</taxon>
        <taxon>Ascomycota</taxon>
        <taxon>Pezizomycotina</taxon>
        <taxon>Dothideomycetes</taxon>
        <taxon>Dothideomycetidae</taxon>
        <taxon>Dothideales</taxon>
        <taxon>Zalariaceae</taxon>
        <taxon>Zalaria</taxon>
    </lineage>
</organism>
<name>A0ACC3S546_9PEZI</name>
<comment type="caution">
    <text evidence="1">The sequence shown here is derived from an EMBL/GenBank/DDBJ whole genome shotgun (WGS) entry which is preliminary data.</text>
</comment>